<dbReference type="GO" id="GO:0006355">
    <property type="term" value="P:regulation of DNA-templated transcription"/>
    <property type="evidence" value="ECO:0007669"/>
    <property type="project" value="InterPro"/>
</dbReference>
<dbReference type="KEGG" id="apo:Arcpr_1827"/>
<dbReference type="RefSeq" id="WP_012941206.1">
    <property type="nucleotide sequence ID" value="NC_013741.1"/>
</dbReference>
<evidence type="ECO:0000313" key="1">
    <source>
        <dbReference type="EMBL" id="ADB58871.1"/>
    </source>
</evidence>
<dbReference type="Gene3D" id="1.10.1220.10">
    <property type="entry name" value="Met repressor-like"/>
    <property type="match status" value="1"/>
</dbReference>
<accession>D2RFH7</accession>
<evidence type="ECO:0008006" key="3">
    <source>
        <dbReference type="Google" id="ProtNLM"/>
    </source>
</evidence>
<dbReference type="InterPro" id="IPR013321">
    <property type="entry name" value="Arc_rbn_hlx_hlx"/>
</dbReference>
<dbReference type="OrthoDB" id="91340at2157"/>
<name>D2RFH7_ARCPA</name>
<reference evidence="1 2" key="1">
    <citation type="journal article" date="2010" name="Stand. Genomic Sci.">
        <title>Complete genome sequence of Archaeoglobus profundus type strain (AV18).</title>
        <authorList>
            <person name="von Jan M."/>
            <person name="Lapidus A."/>
            <person name="Del Rio T.G."/>
            <person name="Copeland A."/>
            <person name="Tice H."/>
            <person name="Cheng J.F."/>
            <person name="Lucas S."/>
            <person name="Chen F."/>
            <person name="Nolan M."/>
            <person name="Goodwin L."/>
            <person name="Han C."/>
            <person name="Pitluck S."/>
            <person name="Liolios K."/>
            <person name="Ivanova N."/>
            <person name="Mavromatis K."/>
            <person name="Ovchinnikova G."/>
            <person name="Chertkov O."/>
            <person name="Pati A."/>
            <person name="Chen A."/>
            <person name="Palaniappan K."/>
            <person name="Land M."/>
            <person name="Hauser L."/>
            <person name="Chang Y.J."/>
            <person name="Jeffries C.D."/>
            <person name="Saunders E."/>
            <person name="Brettin T."/>
            <person name="Detter J.C."/>
            <person name="Chain P."/>
            <person name="Eichinger K."/>
            <person name="Huber H."/>
            <person name="Spring S."/>
            <person name="Rohde M."/>
            <person name="Goker M."/>
            <person name="Wirth R."/>
            <person name="Woyke T."/>
            <person name="Bristow J."/>
            <person name="Eisen J.A."/>
            <person name="Markowitz V."/>
            <person name="Hugenholtz P."/>
            <person name="Kyrpides N.C."/>
            <person name="Klenk H.P."/>
        </authorList>
    </citation>
    <scope>NUCLEOTIDE SEQUENCE [LARGE SCALE GENOMIC DNA]</scope>
    <source>
        <strain evidence="2">DSM 5631 / JCM 9629 / NBRC 100127 / Av18</strain>
    </source>
</reference>
<gene>
    <name evidence="1" type="ordered locus">Arcpr_1827</name>
</gene>
<dbReference type="PaxDb" id="572546-Arcpr_1827"/>
<dbReference type="AlphaFoldDB" id="D2RFH7"/>
<dbReference type="EMBL" id="CP001857">
    <property type="protein sequence ID" value="ADB58871.1"/>
    <property type="molecule type" value="Genomic_DNA"/>
</dbReference>
<dbReference type="HOGENOM" id="CLU_204994_0_0_2"/>
<dbReference type="eggNOG" id="arCOG03886">
    <property type="taxonomic scope" value="Archaea"/>
</dbReference>
<dbReference type="GeneID" id="58788628"/>
<proteinExistence type="predicted"/>
<organism evidence="1 2">
    <name type="scientific">Archaeoglobus profundus (strain DSM 5631 / JCM 9629 / NBRC 100127 / Av18)</name>
    <dbReference type="NCBI Taxonomy" id="572546"/>
    <lineage>
        <taxon>Archaea</taxon>
        <taxon>Methanobacteriati</taxon>
        <taxon>Methanobacteriota</taxon>
        <taxon>Archaeoglobi</taxon>
        <taxon>Archaeoglobales</taxon>
        <taxon>Archaeoglobaceae</taxon>
        <taxon>Archaeoglobus</taxon>
    </lineage>
</organism>
<sequence>MSEMRFNVTVREEIGKLFRMKVVEVKGNKKGALSEAVEEAMILWLEKHGTKIH</sequence>
<dbReference type="Proteomes" id="UP000001901">
    <property type="component" value="Chromosome"/>
</dbReference>
<protein>
    <recommendedName>
        <fullName evidence="3">XACb0070 ribbon-helix-helix domain-containing protein</fullName>
    </recommendedName>
</protein>
<keyword evidence="2" id="KW-1185">Reference proteome</keyword>
<evidence type="ECO:0000313" key="2">
    <source>
        <dbReference type="Proteomes" id="UP000001901"/>
    </source>
</evidence>